<dbReference type="EMBL" id="DQ917371">
    <property type="protein sequence ID" value="ABN04098.1"/>
    <property type="molecule type" value="mRNA"/>
</dbReference>
<accession>A2T580</accession>
<organism evidence="1">
    <name type="scientific">Hordeum vulgare subsp. vulgare</name>
    <name type="common">Domesticated barley</name>
    <dbReference type="NCBI Taxonomy" id="112509"/>
    <lineage>
        <taxon>Eukaryota</taxon>
        <taxon>Viridiplantae</taxon>
        <taxon>Streptophyta</taxon>
        <taxon>Embryophyta</taxon>
        <taxon>Tracheophyta</taxon>
        <taxon>Spermatophyta</taxon>
        <taxon>Magnoliopsida</taxon>
        <taxon>Liliopsida</taxon>
        <taxon>Poales</taxon>
        <taxon>Poaceae</taxon>
        <taxon>BOP clade</taxon>
        <taxon>Pooideae</taxon>
        <taxon>Triticodae</taxon>
        <taxon>Triticeae</taxon>
        <taxon>Hordeinae</taxon>
        <taxon>Hordeum</taxon>
    </lineage>
</organism>
<evidence type="ECO:0000313" key="1">
    <source>
        <dbReference type="EMBL" id="ABN04097.1"/>
    </source>
</evidence>
<dbReference type="PROSITE" id="PS51257">
    <property type="entry name" value="PROKAR_LIPOPROTEIN"/>
    <property type="match status" value="1"/>
</dbReference>
<proteinExistence type="evidence at transcript level"/>
<reference evidence="1" key="1">
    <citation type="submission" date="2006-08" db="EMBL/GenBank/DDBJ databases">
        <title>Characterization of Rpr1 gene in barley.</title>
        <authorList>
            <person name="Zhang L."/>
            <person name="Drader T."/>
            <person name="Brueggeman R."/>
            <person name="Kleinhofs A."/>
        </authorList>
    </citation>
    <scope>NUCLEOTIDE SEQUENCE</scope>
    <source>
        <tissue evidence="1">Etiolated &amp; unstressed shoot</tissue>
    </source>
</reference>
<sequence>MPEPRFRSPPSVPSTFAGCFAKINPVLVCGYCRLLHRPSGKHRRAQGERTAAGPP</sequence>
<protein>
    <submittedName>
        <fullName evidence="1">Rpr4901.1</fullName>
    </submittedName>
</protein>
<name>A2T580_HORVV</name>
<dbReference type="EMBL" id="DQ917370">
    <property type="protein sequence ID" value="ABN04097.1"/>
    <property type="molecule type" value="mRNA"/>
</dbReference>
<dbReference type="AlphaFoldDB" id="A2T580"/>